<feature type="non-terminal residue" evidence="6">
    <location>
        <position position="265"/>
    </location>
</feature>
<dbReference type="PANTHER" id="PTHR11806">
    <property type="entry name" value="GLUCOSE INHIBITED DIVISION PROTEIN A"/>
    <property type="match status" value="1"/>
</dbReference>
<dbReference type="PANTHER" id="PTHR11806:SF0">
    <property type="entry name" value="PROTEIN MTO1 HOMOLOG, MITOCHONDRIAL"/>
    <property type="match status" value="1"/>
</dbReference>
<comment type="cofactor">
    <cofactor evidence="1">
        <name>FAD</name>
        <dbReference type="ChEBI" id="CHEBI:57692"/>
    </cofactor>
</comment>
<dbReference type="PROSITE" id="PS01281">
    <property type="entry name" value="GIDA_2"/>
    <property type="match status" value="1"/>
</dbReference>
<feature type="domain" description="MnmG N-terminal" evidence="5">
    <location>
        <begin position="2"/>
        <end position="175"/>
    </location>
</feature>
<keyword evidence="3" id="KW-0285">Flavoprotein</keyword>
<dbReference type="Gene3D" id="3.50.50.60">
    <property type="entry name" value="FAD/NAD(P)-binding domain"/>
    <property type="match status" value="1"/>
</dbReference>
<dbReference type="GO" id="GO:0030488">
    <property type="term" value="P:tRNA methylation"/>
    <property type="evidence" value="ECO:0007669"/>
    <property type="project" value="TreeGrafter"/>
</dbReference>
<name>X1JVK8_9ZZZZ</name>
<dbReference type="PROSITE" id="PS01280">
    <property type="entry name" value="GIDA_1"/>
    <property type="match status" value="1"/>
</dbReference>
<dbReference type="AlphaFoldDB" id="X1JVK8"/>
<dbReference type="GO" id="GO:0050660">
    <property type="term" value="F:flavin adenine dinucleotide binding"/>
    <property type="evidence" value="ECO:0007669"/>
    <property type="project" value="InterPro"/>
</dbReference>
<dbReference type="GO" id="GO:0002098">
    <property type="term" value="P:tRNA wobble uridine modification"/>
    <property type="evidence" value="ECO:0007669"/>
    <property type="project" value="TreeGrafter"/>
</dbReference>
<comment type="caution">
    <text evidence="6">The sequence shown here is derived from an EMBL/GenBank/DDBJ whole genome shotgun (WGS) entry which is preliminary data.</text>
</comment>
<dbReference type="InterPro" id="IPR040131">
    <property type="entry name" value="MnmG_N"/>
</dbReference>
<dbReference type="InterPro" id="IPR036188">
    <property type="entry name" value="FAD/NAD-bd_sf"/>
</dbReference>
<dbReference type="FunFam" id="3.50.50.60:FF:000002">
    <property type="entry name" value="tRNA uridine 5-carboxymethylaminomethyl modification enzyme MnmG"/>
    <property type="match status" value="1"/>
</dbReference>
<sequence length="265" mass="30353">QPLSFSFWNEEKIYQSIKCHLTYTNEKTHKIIAENIEQSPIKSGMVDTHGPRHCPSIDRKVINFPEKKRHPVFIEPEGTYTNEMYLQGLTTSMPMAIQQKIINAVEGLENARIIRPGYAVEYDYIIPSQLNFTLESKIIENLYFAGQINGTSGYEEAAAQGFIAGVNAALKIMNEPPLILTRDNSYIGVLIDDLLTKDLMEPYRMYTSRAEYRLVLRSDNADIRLSKFGNDIGLITDEQYRRVVKREKEIDRLISKLKVSSLNPD</sequence>
<proteinExistence type="inferred from homology"/>
<dbReference type="Gene3D" id="2.40.30.260">
    <property type="match status" value="1"/>
</dbReference>
<protein>
    <recommendedName>
        <fullName evidence="5">MnmG N-terminal domain-containing protein</fullName>
    </recommendedName>
</protein>
<keyword evidence="4" id="KW-0274">FAD</keyword>
<evidence type="ECO:0000256" key="4">
    <source>
        <dbReference type="ARBA" id="ARBA00022827"/>
    </source>
</evidence>
<evidence type="ECO:0000313" key="6">
    <source>
        <dbReference type="EMBL" id="GAH73823.1"/>
    </source>
</evidence>
<organism evidence="6">
    <name type="scientific">marine sediment metagenome</name>
    <dbReference type="NCBI Taxonomy" id="412755"/>
    <lineage>
        <taxon>unclassified sequences</taxon>
        <taxon>metagenomes</taxon>
        <taxon>ecological metagenomes</taxon>
    </lineage>
</organism>
<comment type="similarity">
    <text evidence="2">Belongs to the MnmG family.</text>
</comment>
<feature type="non-terminal residue" evidence="6">
    <location>
        <position position="1"/>
    </location>
</feature>
<dbReference type="Pfam" id="PF01134">
    <property type="entry name" value="GIDA"/>
    <property type="match status" value="1"/>
</dbReference>
<dbReference type="InterPro" id="IPR002218">
    <property type="entry name" value="MnmG-rel"/>
</dbReference>
<evidence type="ECO:0000256" key="2">
    <source>
        <dbReference type="ARBA" id="ARBA00007653"/>
    </source>
</evidence>
<evidence type="ECO:0000256" key="1">
    <source>
        <dbReference type="ARBA" id="ARBA00001974"/>
    </source>
</evidence>
<reference evidence="6" key="1">
    <citation type="journal article" date="2014" name="Front. Microbiol.">
        <title>High frequency of phylogenetically diverse reductive dehalogenase-homologous genes in deep subseafloor sedimentary metagenomes.</title>
        <authorList>
            <person name="Kawai M."/>
            <person name="Futagami T."/>
            <person name="Toyoda A."/>
            <person name="Takaki Y."/>
            <person name="Nishi S."/>
            <person name="Hori S."/>
            <person name="Arai W."/>
            <person name="Tsubouchi T."/>
            <person name="Morono Y."/>
            <person name="Uchiyama I."/>
            <person name="Ito T."/>
            <person name="Fujiyama A."/>
            <person name="Inagaki F."/>
            <person name="Takami H."/>
        </authorList>
    </citation>
    <scope>NUCLEOTIDE SEQUENCE</scope>
    <source>
        <strain evidence="6">Expedition CK06-06</strain>
    </source>
</reference>
<dbReference type="EMBL" id="BARU01030035">
    <property type="protein sequence ID" value="GAH73823.1"/>
    <property type="molecule type" value="Genomic_DNA"/>
</dbReference>
<dbReference type="GO" id="GO:0005829">
    <property type="term" value="C:cytosol"/>
    <property type="evidence" value="ECO:0007669"/>
    <property type="project" value="TreeGrafter"/>
</dbReference>
<dbReference type="SUPFAM" id="SSF51905">
    <property type="entry name" value="FAD/NAD(P)-binding domain"/>
    <property type="match status" value="1"/>
</dbReference>
<evidence type="ECO:0000256" key="3">
    <source>
        <dbReference type="ARBA" id="ARBA00022630"/>
    </source>
</evidence>
<gene>
    <name evidence="6" type="ORF">S03H2_47714</name>
</gene>
<evidence type="ECO:0000259" key="5">
    <source>
        <dbReference type="Pfam" id="PF01134"/>
    </source>
</evidence>
<dbReference type="InterPro" id="IPR020595">
    <property type="entry name" value="MnmG-rel_CS"/>
</dbReference>
<accession>X1JVK8</accession>